<dbReference type="OrthoDB" id="1767071at2"/>
<dbReference type="EMBL" id="WAGX01000003">
    <property type="protein sequence ID" value="KAB1440424.1"/>
    <property type="molecule type" value="Genomic_DNA"/>
</dbReference>
<accession>A0A7V7QN69</accession>
<proteinExistence type="predicted"/>
<feature type="transmembrane region" description="Helical" evidence="1">
    <location>
        <begin position="28"/>
        <end position="50"/>
    </location>
</feature>
<sequence>MSQEKVERYKKEKANRKETIKKEKRNALIAKTAVSLVLVATIGWIGYSAYGVIQSNKPVKVVDVNLDSVNGYLAELSTDSSQ</sequence>
<reference evidence="2 3" key="1">
    <citation type="submission" date="2019-09" db="EMBL/GenBank/DDBJ databases">
        <authorList>
            <person name="Valk L.C."/>
        </authorList>
    </citation>
    <scope>NUCLEOTIDE SEQUENCE [LARGE SCALE GENOMIC DNA]</scope>
    <source>
        <strain evidence="2">GalUA</strain>
    </source>
</reference>
<keyword evidence="3" id="KW-1185">Reference proteome</keyword>
<keyword evidence="1" id="KW-1133">Transmembrane helix</keyword>
<organism evidence="2 3">
    <name type="scientific">Candidatus Galacturonatibacter soehngenii</name>
    <dbReference type="NCBI Taxonomy" id="2307010"/>
    <lineage>
        <taxon>Bacteria</taxon>
        <taxon>Bacillati</taxon>
        <taxon>Bacillota</taxon>
        <taxon>Clostridia</taxon>
        <taxon>Lachnospirales</taxon>
        <taxon>Lachnospiraceae</taxon>
        <taxon>Candidatus Galacturonatibacter</taxon>
    </lineage>
</organism>
<evidence type="ECO:0000256" key="1">
    <source>
        <dbReference type="SAM" id="Phobius"/>
    </source>
</evidence>
<name>A0A7V7QN69_9FIRM</name>
<keyword evidence="1" id="KW-0812">Transmembrane</keyword>
<dbReference type="AlphaFoldDB" id="A0A7V7QN69"/>
<protein>
    <submittedName>
        <fullName evidence="2">Uncharacterized protein</fullName>
    </submittedName>
</protein>
<keyword evidence="1" id="KW-0472">Membrane</keyword>
<comment type="caution">
    <text evidence="2">The sequence shown here is derived from an EMBL/GenBank/DDBJ whole genome shotgun (WGS) entry which is preliminary data.</text>
</comment>
<gene>
    <name evidence="2" type="ORF">F7O84_00910</name>
</gene>
<reference evidence="2 3" key="2">
    <citation type="submission" date="2020-02" db="EMBL/GenBank/DDBJ databases">
        <title>Candidatus Galacturonibacter soehngenii shows hetero-acetogenic catabolism of galacturonic acid but lacks a canonical carbon monoxide dehydrogenase/acetyl-CoA synthase complex.</title>
        <authorList>
            <person name="Diender M."/>
            <person name="Stouten G.R."/>
            <person name="Petersen J.F."/>
            <person name="Nielsen P.H."/>
            <person name="Dueholm M.S."/>
            <person name="Pronk J.T."/>
            <person name="Van Loosdrecht M.C.M."/>
        </authorList>
    </citation>
    <scope>NUCLEOTIDE SEQUENCE [LARGE SCALE GENOMIC DNA]</scope>
    <source>
        <strain evidence="2">GalUA</strain>
    </source>
</reference>
<evidence type="ECO:0000313" key="2">
    <source>
        <dbReference type="EMBL" id="KAB1440424.1"/>
    </source>
</evidence>
<dbReference type="RefSeq" id="WP_151140840.1">
    <property type="nucleotide sequence ID" value="NZ_WAGX01000003.1"/>
</dbReference>
<dbReference type="Proteomes" id="UP000461768">
    <property type="component" value="Unassembled WGS sequence"/>
</dbReference>
<evidence type="ECO:0000313" key="3">
    <source>
        <dbReference type="Proteomes" id="UP000461768"/>
    </source>
</evidence>